<dbReference type="GO" id="GO:0005992">
    <property type="term" value="P:trehalose biosynthetic process"/>
    <property type="evidence" value="ECO:0007669"/>
    <property type="project" value="UniProtKB-UniRule"/>
</dbReference>
<evidence type="ECO:0000256" key="16">
    <source>
        <dbReference type="PIRSR" id="PIRSR006337-2"/>
    </source>
</evidence>
<gene>
    <name evidence="20" type="primary">treZ</name>
    <name evidence="20" type="ORF">C5O19_20895</name>
</gene>
<accession>A0A2S7IH64</accession>
<dbReference type="OrthoDB" id="9761875at2"/>
<dbReference type="UniPathway" id="UPA00299"/>
<dbReference type="Pfam" id="PF00128">
    <property type="entry name" value="Alpha-amylase"/>
    <property type="match status" value="1"/>
</dbReference>
<evidence type="ECO:0000256" key="6">
    <source>
        <dbReference type="ARBA" id="ARBA00022490"/>
    </source>
</evidence>
<evidence type="ECO:0000256" key="18">
    <source>
        <dbReference type="SAM" id="MobiDB-lite"/>
    </source>
</evidence>
<dbReference type="Gene3D" id="3.20.20.80">
    <property type="entry name" value="Glycosidases"/>
    <property type="match status" value="1"/>
</dbReference>
<dbReference type="RefSeq" id="WP_104715323.1">
    <property type="nucleotide sequence ID" value="NZ_PTRA01000005.1"/>
</dbReference>
<evidence type="ECO:0000256" key="8">
    <source>
        <dbReference type="ARBA" id="ARBA00023277"/>
    </source>
</evidence>
<dbReference type="SUPFAM" id="SSF81296">
    <property type="entry name" value="E set domains"/>
    <property type="match status" value="1"/>
</dbReference>
<comment type="subcellular location">
    <subcellularLocation>
        <location evidence="1 15">Cytoplasm</location>
    </subcellularLocation>
</comment>
<dbReference type="InterPro" id="IPR012768">
    <property type="entry name" value="Trehalose_TreZ"/>
</dbReference>
<dbReference type="InterPro" id="IPR017853">
    <property type="entry name" value="GH"/>
</dbReference>
<feature type="active site" description="Proton donor" evidence="15">
    <location>
        <position position="297"/>
    </location>
</feature>
<sequence>MKRIGSDYQGNNQCTFRVWAPEKERMVLDIVLPQPQRIEMQPEAEGYFYVEVSDLPPGSQYFFRPDDQQSYPDPGSRFQPQGVHGPSEVVDPAAYAWQDAAWRGIPLPEAVIYELHVGTFTPEGTFEAIIPRLTELADMGINALEIMPIAQFPGRRNWGYDGVFPYAAQNSYGGPEGLKKLVDACHVAGIAVYLDVVYNHLGPEGNYLSEYGPYFTEKYCTPWGNALNFDGAYSDGVRDFFVGNALYWIEDFHIDGLRFDAIHTVFDQGALNLWAYLYSKVHQLELKLGRTITLIAESDLNSPHILKKPEAGGFGFTAQWLDDFHHSFYAVLDEKEGKKRYGDFGRMDQIAKAYTDGFVHSGEYVSFRKRKYGASSAGIPGDQFIAFLDNHDQAGNRLLGERLSSLIDTERLKVAAAALLLAPYVPMLFMGEEYAERAPFLYFIHHSEPELIKMVQEGRKEDFKSFSEDQAHVDPQDEQTFRDSILHWEERTQGRHELIRQWYKTLIGMRREIPLLQNYCKNDVRVHVIDESGYVLFRQNDSGQEHLMAVFNLSTQDISYTVPPLEHTWKKILDSKEANWLEDSQASPAIDHVYDKTLLTVSPWSVTVYQSQPERV</sequence>
<dbReference type="GO" id="GO:0033942">
    <property type="term" value="F:4-alpha-D-(1-&gt;4)-alpha-D-glucanotrehalose trehalohydrolase activity"/>
    <property type="evidence" value="ECO:0007669"/>
    <property type="project" value="UniProtKB-EC"/>
</dbReference>
<dbReference type="InterPro" id="IPR013783">
    <property type="entry name" value="Ig-like_fold"/>
</dbReference>
<keyword evidence="7 14" id="KW-0378">Hydrolase</keyword>
<dbReference type="SUPFAM" id="SSF51445">
    <property type="entry name" value="(Trans)glycosidases"/>
    <property type="match status" value="1"/>
</dbReference>
<proteinExistence type="inferred from homology"/>
<dbReference type="CDD" id="cd11325">
    <property type="entry name" value="AmyAc_GTHase"/>
    <property type="match status" value="1"/>
</dbReference>
<evidence type="ECO:0000256" key="14">
    <source>
        <dbReference type="PIRNR" id="PIRNR006337"/>
    </source>
</evidence>
<dbReference type="InterPro" id="IPR014756">
    <property type="entry name" value="Ig_E-set"/>
</dbReference>
<dbReference type="GO" id="GO:0005737">
    <property type="term" value="C:cytoplasm"/>
    <property type="evidence" value="ECO:0007669"/>
    <property type="project" value="UniProtKB-SubCell"/>
</dbReference>
<keyword evidence="6" id="KW-0963">Cytoplasm</keyword>
<feature type="active site" description="Nucleophile" evidence="15">
    <location>
        <position position="260"/>
    </location>
</feature>
<evidence type="ECO:0000256" key="11">
    <source>
        <dbReference type="ARBA" id="ARBA00033284"/>
    </source>
</evidence>
<comment type="similarity">
    <text evidence="3 14">Belongs to the glycosyl hydrolase 13 family.</text>
</comment>
<evidence type="ECO:0000256" key="9">
    <source>
        <dbReference type="ARBA" id="ARBA00023295"/>
    </source>
</evidence>
<name>A0A2S7IH64_9BACT</name>
<evidence type="ECO:0000259" key="19">
    <source>
        <dbReference type="SMART" id="SM00642"/>
    </source>
</evidence>
<dbReference type="NCBIfam" id="TIGR02402">
    <property type="entry name" value="trehalose_TreZ"/>
    <property type="match status" value="1"/>
</dbReference>
<dbReference type="SMART" id="SM00642">
    <property type="entry name" value="Aamy"/>
    <property type="match status" value="1"/>
</dbReference>
<organism evidence="20 21">
    <name type="scientific">Siphonobacter curvatus</name>
    <dbReference type="NCBI Taxonomy" id="2094562"/>
    <lineage>
        <taxon>Bacteria</taxon>
        <taxon>Pseudomonadati</taxon>
        <taxon>Bacteroidota</taxon>
        <taxon>Cytophagia</taxon>
        <taxon>Cytophagales</taxon>
        <taxon>Cytophagaceae</taxon>
        <taxon>Siphonobacter</taxon>
    </lineage>
</organism>
<dbReference type="InterPro" id="IPR044901">
    <property type="entry name" value="Trehalose_TreZ_E-set_sf"/>
</dbReference>
<dbReference type="CDD" id="cd02853">
    <property type="entry name" value="E_set_MTHase_like_N"/>
    <property type="match status" value="1"/>
</dbReference>
<comment type="caution">
    <text evidence="20">The sequence shown here is derived from an EMBL/GenBank/DDBJ whole genome shotgun (WGS) entry which is preliminary data.</text>
</comment>
<evidence type="ECO:0000256" key="7">
    <source>
        <dbReference type="ARBA" id="ARBA00022801"/>
    </source>
</evidence>
<dbReference type="InterPro" id="IPR006047">
    <property type="entry name" value="GH13_cat_dom"/>
</dbReference>
<evidence type="ECO:0000313" key="21">
    <source>
        <dbReference type="Proteomes" id="UP000239590"/>
    </source>
</evidence>
<dbReference type="Gene3D" id="1.10.10.760">
    <property type="entry name" value="E-set domains of sugar-utilizing enzymes"/>
    <property type="match status" value="1"/>
</dbReference>
<evidence type="ECO:0000256" key="15">
    <source>
        <dbReference type="PIRSR" id="PIRSR006337-1"/>
    </source>
</evidence>
<evidence type="ECO:0000256" key="4">
    <source>
        <dbReference type="ARBA" id="ARBA00012268"/>
    </source>
</evidence>
<feature type="domain" description="Glycosyl hydrolase family 13 catalytic" evidence="19">
    <location>
        <begin position="114"/>
        <end position="458"/>
    </location>
</feature>
<dbReference type="PANTHER" id="PTHR43651">
    <property type="entry name" value="1,4-ALPHA-GLUCAN-BRANCHING ENZYME"/>
    <property type="match status" value="1"/>
</dbReference>
<comment type="catalytic activity">
    <reaction evidence="12 14">
        <text>hydrolysis of (1-&gt;4)-alpha-D-glucosidic linkage in 4-alpha-D-[(1-&gt;4)-alpha-D-glucanosyl]n trehalose to yield trehalose and (1-&gt;4)-alpha-D-glucan.</text>
        <dbReference type="EC" id="3.2.1.141"/>
    </reaction>
</comment>
<comment type="pathway">
    <text evidence="2 14">Glycan biosynthesis; trehalose biosynthesis.</text>
</comment>
<dbReference type="AlphaFoldDB" id="A0A2S7IH64"/>
<dbReference type="PIRSF" id="PIRSF006337">
    <property type="entry name" value="Trehalose_TreZ"/>
    <property type="match status" value="1"/>
</dbReference>
<evidence type="ECO:0000256" key="12">
    <source>
        <dbReference type="ARBA" id="ARBA00034013"/>
    </source>
</evidence>
<feature type="binding site" evidence="16">
    <location>
        <begin position="258"/>
        <end position="263"/>
    </location>
    <ligand>
        <name>substrate</name>
    </ligand>
</feature>
<protein>
    <recommendedName>
        <fullName evidence="5 13">Malto-oligosyltrehalose trehalohydrolase</fullName>
        <shortName evidence="14">MTHase</shortName>
        <ecNumber evidence="4 13">3.2.1.141</ecNumber>
    </recommendedName>
    <alternativeName>
        <fullName evidence="11 14">4-alpha-D-((1-&gt;4)-alpha-D-glucano)trehalose trehalohydrolase</fullName>
    </alternativeName>
    <alternativeName>
        <fullName evidence="10 14">Maltooligosyl trehalose trehalohydrolase</fullName>
    </alternativeName>
</protein>
<evidence type="ECO:0000256" key="1">
    <source>
        <dbReference type="ARBA" id="ARBA00004496"/>
    </source>
</evidence>
<keyword evidence="21" id="KW-1185">Reference proteome</keyword>
<reference evidence="21" key="1">
    <citation type="submission" date="2018-02" db="EMBL/GenBank/DDBJ databases">
        <title>Genome sequencing of Solimonas sp. HR-BB.</title>
        <authorList>
            <person name="Lee Y."/>
            <person name="Jeon C.O."/>
        </authorList>
    </citation>
    <scope>NUCLEOTIDE SEQUENCE [LARGE SCALE GENOMIC DNA]</scope>
    <source>
        <strain evidence="21">HR-U</strain>
    </source>
</reference>
<feature type="binding site" evidence="16">
    <location>
        <begin position="391"/>
        <end position="396"/>
    </location>
    <ligand>
        <name>substrate</name>
    </ligand>
</feature>
<feature type="site" description="Transition state stabilizer" evidence="17">
    <location>
        <position position="392"/>
    </location>
</feature>
<feature type="binding site" evidence="16">
    <location>
        <begin position="322"/>
        <end position="326"/>
    </location>
    <ligand>
        <name>substrate</name>
    </ligand>
</feature>
<evidence type="ECO:0000256" key="3">
    <source>
        <dbReference type="ARBA" id="ARBA00008061"/>
    </source>
</evidence>
<evidence type="ECO:0000256" key="2">
    <source>
        <dbReference type="ARBA" id="ARBA00005199"/>
    </source>
</evidence>
<dbReference type="Proteomes" id="UP000239590">
    <property type="component" value="Unassembled WGS sequence"/>
</dbReference>
<evidence type="ECO:0000313" key="20">
    <source>
        <dbReference type="EMBL" id="PQA55004.1"/>
    </source>
</evidence>
<keyword evidence="9 14" id="KW-0326">Glycosidase</keyword>
<evidence type="ECO:0000256" key="10">
    <source>
        <dbReference type="ARBA" id="ARBA00032057"/>
    </source>
</evidence>
<feature type="region of interest" description="Disordered" evidence="18">
    <location>
        <begin position="65"/>
        <end position="84"/>
    </location>
</feature>
<dbReference type="EC" id="3.2.1.141" evidence="4 13"/>
<dbReference type="PANTHER" id="PTHR43651:SF11">
    <property type="entry name" value="MALTO-OLIGOSYLTREHALOSE TREHALOHYDROLASE"/>
    <property type="match status" value="1"/>
</dbReference>
<dbReference type="EMBL" id="PTRA01000005">
    <property type="protein sequence ID" value="PQA55004.1"/>
    <property type="molecule type" value="Genomic_DNA"/>
</dbReference>
<evidence type="ECO:0000256" key="13">
    <source>
        <dbReference type="NCBIfam" id="TIGR02402"/>
    </source>
</evidence>
<dbReference type="Gene3D" id="2.60.40.10">
    <property type="entry name" value="Immunoglobulins"/>
    <property type="match status" value="1"/>
</dbReference>
<evidence type="ECO:0000256" key="17">
    <source>
        <dbReference type="PIRSR" id="PIRSR006337-3"/>
    </source>
</evidence>
<evidence type="ECO:0000256" key="5">
    <source>
        <dbReference type="ARBA" id="ARBA00015938"/>
    </source>
</evidence>
<keyword evidence="8" id="KW-0119">Carbohydrate metabolism</keyword>